<dbReference type="EMBL" id="GDKW01004187">
    <property type="protein sequence ID" value="JAI52408.1"/>
    <property type="molecule type" value="mRNA"/>
</dbReference>
<sequence length="318" mass="35174">IAGIARTLLVDSGSEISILKEAIGTVPLREPQLKATGVTGSAIPIEGEQEVECRLGNVAVQHKFIVAPVTTVGDGLIGLDLMSKMGMVVDARNMTIALNNLSESSQQRREKSLVTVSRVNSAFVKAARKVTIPSFSETLLEGRMKELLEGELMFEPVIQPQQGMRLARSLNVPEGRQIWIRAINLTSGPVQVEKGQRLGIAEKIDIGPVDCSAEKAVRHVTRQAGLAGQLETEWRTKVRHLPSSDQEQILEVLRRHESVFEEPNAEGCKLQVFHRIHTNEETPITKRPYRVPHYQKPVIEEHLKQMLEKGVITPSSSP</sequence>
<dbReference type="AlphaFoldDB" id="A0A0N7Z868"/>
<dbReference type="InterPro" id="IPR043502">
    <property type="entry name" value="DNA/RNA_pol_sf"/>
</dbReference>
<dbReference type="Gene3D" id="3.10.10.10">
    <property type="entry name" value="HIV Type 1 Reverse Transcriptase, subunit A, domain 1"/>
    <property type="match status" value="1"/>
</dbReference>
<dbReference type="InterPro" id="IPR021109">
    <property type="entry name" value="Peptidase_aspartic_dom_sf"/>
</dbReference>
<feature type="non-terminal residue" evidence="1">
    <location>
        <position position="1"/>
    </location>
</feature>
<dbReference type="Gene3D" id="2.40.70.10">
    <property type="entry name" value="Acid Proteases"/>
    <property type="match status" value="1"/>
</dbReference>
<name>A0A0N7Z868_9HEMI</name>
<feature type="non-terminal residue" evidence="1">
    <location>
        <position position="318"/>
    </location>
</feature>
<protein>
    <submittedName>
        <fullName evidence="1">Putative gypsy87-i dr</fullName>
    </submittedName>
</protein>
<dbReference type="SUPFAM" id="SSF56672">
    <property type="entry name" value="DNA/RNA polymerases"/>
    <property type="match status" value="1"/>
</dbReference>
<dbReference type="SUPFAM" id="SSF50630">
    <property type="entry name" value="Acid proteases"/>
    <property type="match status" value="1"/>
</dbReference>
<reference evidence="1" key="1">
    <citation type="journal article" date="2016" name="PLoS Negl. Trop. Dis.">
        <title>A Deep Insight into the Sialome of Rhodnius neglectus, a Vector of Chagas Disease.</title>
        <authorList>
            <person name="Santiago P.B."/>
            <person name="Assumpcao T.C."/>
            <person name="Araujo C.N."/>
            <person name="Bastos I.M."/>
            <person name="Neves D."/>
            <person name="Silva I.G."/>
            <person name="Charneau S."/>
            <person name="Queiroz R.M."/>
            <person name="Raiol T."/>
            <person name="Oliveira J.V."/>
            <person name="Sousa M.V."/>
            <person name="Calvo E."/>
            <person name="Ribeiro J.M."/>
            <person name="Santana J.M."/>
        </authorList>
    </citation>
    <scope>NUCLEOTIDE SEQUENCE</scope>
    <source>
        <tissue evidence="1">Salivary glands</tissue>
    </source>
</reference>
<evidence type="ECO:0000313" key="1">
    <source>
        <dbReference type="EMBL" id="JAI52408.1"/>
    </source>
</evidence>
<dbReference type="GO" id="GO:0071897">
    <property type="term" value="P:DNA biosynthetic process"/>
    <property type="evidence" value="ECO:0007669"/>
    <property type="project" value="UniProtKB-ARBA"/>
</dbReference>
<proteinExistence type="evidence at transcript level"/>
<organism evidence="1">
    <name type="scientific">Rhodnius neglectus</name>
    <dbReference type="NCBI Taxonomy" id="72488"/>
    <lineage>
        <taxon>Eukaryota</taxon>
        <taxon>Metazoa</taxon>
        <taxon>Ecdysozoa</taxon>
        <taxon>Arthropoda</taxon>
        <taxon>Hexapoda</taxon>
        <taxon>Insecta</taxon>
        <taxon>Pterygota</taxon>
        <taxon>Neoptera</taxon>
        <taxon>Paraneoptera</taxon>
        <taxon>Hemiptera</taxon>
        <taxon>Heteroptera</taxon>
        <taxon>Panheteroptera</taxon>
        <taxon>Cimicomorpha</taxon>
        <taxon>Reduviidae</taxon>
        <taxon>Triatominae</taxon>
        <taxon>Rhodnius</taxon>
    </lineage>
</organism>
<accession>A0A0N7Z868</accession>